<dbReference type="Proteomes" id="UP000663864">
    <property type="component" value="Unassembled WGS sequence"/>
</dbReference>
<dbReference type="AlphaFoldDB" id="A0A815UCG3"/>
<dbReference type="GO" id="GO:0005634">
    <property type="term" value="C:nucleus"/>
    <property type="evidence" value="ECO:0007669"/>
    <property type="project" value="TreeGrafter"/>
</dbReference>
<name>A0A815UCG3_9BILA</name>
<dbReference type="GO" id="GO:0006357">
    <property type="term" value="P:regulation of transcription by RNA polymerase II"/>
    <property type="evidence" value="ECO:0007669"/>
    <property type="project" value="TreeGrafter"/>
</dbReference>
<sequence length="243" mass="28032">SKENNKKTIPKRWKDAITKSYSEFVIQDGRAFQLLQGSGFIGLAKQLFDCGRLMTSSTNITIEDLLPDPTTVSRHIDRMYVHRKEQLIKVCQSIDSYCLIVDFWSEPYTGLSYCGLAINHIDPKFQSEIFILGCFPYEMENKRAATIRLFVDDILSGCGLKLDEQKFVMTDNEPTMRCTFNQNCKRVGCSDHYINKQLQHAFTTEKIDGELVNCESTQEMFNDVKNIVSSIRRMHKQQNLSKK</sequence>
<dbReference type="SUPFAM" id="SSF53098">
    <property type="entry name" value="Ribonuclease H-like"/>
    <property type="match status" value="1"/>
</dbReference>
<accession>A0A815UCG3</accession>
<evidence type="ECO:0000259" key="1">
    <source>
        <dbReference type="Pfam" id="PF10683"/>
    </source>
</evidence>
<dbReference type="InterPro" id="IPR012337">
    <property type="entry name" value="RNaseH-like_sf"/>
</dbReference>
<dbReference type="Pfam" id="PF10683">
    <property type="entry name" value="DBD_Tnp_Hermes"/>
    <property type="match status" value="1"/>
</dbReference>
<feature type="domain" description="Hermes trasposase DNA-binding" evidence="1">
    <location>
        <begin position="13"/>
        <end position="71"/>
    </location>
</feature>
<dbReference type="EMBL" id="CAJNOT010008358">
    <property type="protein sequence ID" value="CAF1517607.1"/>
    <property type="molecule type" value="Genomic_DNA"/>
</dbReference>
<dbReference type="SUPFAM" id="SSF140996">
    <property type="entry name" value="Hermes dimerisation domain"/>
    <property type="match status" value="1"/>
</dbReference>
<organism evidence="2 3">
    <name type="scientific">Rotaria sordida</name>
    <dbReference type="NCBI Taxonomy" id="392033"/>
    <lineage>
        <taxon>Eukaryota</taxon>
        <taxon>Metazoa</taxon>
        <taxon>Spiralia</taxon>
        <taxon>Gnathifera</taxon>
        <taxon>Rotifera</taxon>
        <taxon>Eurotatoria</taxon>
        <taxon>Bdelloidea</taxon>
        <taxon>Philodinida</taxon>
        <taxon>Philodinidae</taxon>
        <taxon>Rotaria</taxon>
    </lineage>
</organism>
<gene>
    <name evidence="2" type="ORF">ZHD862_LOCUS38229</name>
</gene>
<dbReference type="InterPro" id="IPR018473">
    <property type="entry name" value="Hermes_transposase_DNA-db"/>
</dbReference>
<dbReference type="PANTHER" id="PTHR46169">
    <property type="entry name" value="DNA REPLICATION-RELATED ELEMENT FACTOR, ISOFORM A"/>
    <property type="match status" value="1"/>
</dbReference>
<reference evidence="2" key="1">
    <citation type="submission" date="2021-02" db="EMBL/GenBank/DDBJ databases">
        <authorList>
            <person name="Nowell W R."/>
        </authorList>
    </citation>
    <scope>NUCLEOTIDE SEQUENCE</scope>
</reference>
<proteinExistence type="predicted"/>
<evidence type="ECO:0000313" key="2">
    <source>
        <dbReference type="EMBL" id="CAF1517607.1"/>
    </source>
</evidence>
<protein>
    <recommendedName>
        <fullName evidence="1">Hermes trasposase DNA-binding domain-containing protein</fullName>
    </recommendedName>
</protein>
<dbReference type="Gene3D" id="1.10.10.1070">
    <property type="entry name" value="Zinc finger, BED domain-containing"/>
    <property type="match status" value="1"/>
</dbReference>
<feature type="non-terminal residue" evidence="2">
    <location>
        <position position="1"/>
    </location>
</feature>
<dbReference type="PANTHER" id="PTHR46169:SF17">
    <property type="entry name" value="HAT C-TERMINAL DIMERISATION DOMAIN-CONTAINING PROTEIN"/>
    <property type="match status" value="1"/>
</dbReference>
<comment type="caution">
    <text evidence="2">The sequence shown here is derived from an EMBL/GenBank/DDBJ whole genome shotgun (WGS) entry which is preliminary data.</text>
</comment>
<dbReference type="InterPro" id="IPR052717">
    <property type="entry name" value="Vacuolar_transposase_reg"/>
</dbReference>
<evidence type="ECO:0000313" key="3">
    <source>
        <dbReference type="Proteomes" id="UP000663864"/>
    </source>
</evidence>